<protein>
    <submittedName>
        <fullName evidence="6">Mn2+/Fe2+ transporter, NRAMP family</fullName>
    </submittedName>
</protein>
<comment type="subcellular location">
    <subcellularLocation>
        <location evidence="1">Membrane</location>
        <topology evidence="1">Multi-pass membrane protein</topology>
    </subcellularLocation>
</comment>
<feature type="transmembrane region" description="Helical" evidence="5">
    <location>
        <begin position="237"/>
        <end position="262"/>
    </location>
</feature>
<feature type="transmembrane region" description="Helical" evidence="5">
    <location>
        <begin position="48"/>
        <end position="70"/>
    </location>
</feature>
<feature type="transmembrane region" description="Helical" evidence="5">
    <location>
        <begin position="91"/>
        <end position="113"/>
    </location>
</feature>
<dbReference type="OrthoDB" id="141480at2"/>
<keyword evidence="2 5" id="KW-0812">Transmembrane</keyword>
<dbReference type="EMBL" id="JWIR02000070">
    <property type="protein sequence ID" value="KKB35689.1"/>
    <property type="molecule type" value="Genomic_DNA"/>
</dbReference>
<dbReference type="PANTHER" id="PTHR11706:SF2">
    <property type="entry name" value="TRANSPORTER PROTEIN"/>
    <property type="match status" value="1"/>
</dbReference>
<evidence type="ECO:0000256" key="3">
    <source>
        <dbReference type="ARBA" id="ARBA00022989"/>
    </source>
</evidence>
<dbReference type="Pfam" id="PF01566">
    <property type="entry name" value="Nramp"/>
    <property type="match status" value="1"/>
</dbReference>
<evidence type="ECO:0000256" key="5">
    <source>
        <dbReference type="SAM" id="Phobius"/>
    </source>
</evidence>
<dbReference type="GO" id="GO:0034755">
    <property type="term" value="P:iron ion transmembrane transport"/>
    <property type="evidence" value="ECO:0007669"/>
    <property type="project" value="TreeGrafter"/>
</dbReference>
<evidence type="ECO:0000313" key="6">
    <source>
        <dbReference type="EMBL" id="KKB35689.1"/>
    </source>
</evidence>
<gene>
    <name evidence="6" type="ORF">QY95_03347</name>
</gene>
<organism evidence="6 7">
    <name type="scientific">Bacillus thermotolerans</name>
    <name type="common">Quasibacillus thermotolerans</name>
    <dbReference type="NCBI Taxonomy" id="1221996"/>
    <lineage>
        <taxon>Bacteria</taxon>
        <taxon>Bacillati</taxon>
        <taxon>Bacillota</taxon>
        <taxon>Bacilli</taxon>
        <taxon>Bacillales</taxon>
        <taxon>Bacillaceae</taxon>
        <taxon>Bacillus</taxon>
    </lineage>
</organism>
<dbReference type="STRING" id="1221996.QY95_03347"/>
<keyword evidence="3 5" id="KW-1133">Transmembrane helix</keyword>
<dbReference type="GO" id="GO:0015086">
    <property type="term" value="F:cadmium ion transmembrane transporter activity"/>
    <property type="evidence" value="ECO:0007669"/>
    <property type="project" value="TreeGrafter"/>
</dbReference>
<dbReference type="RefSeq" id="WP_040048139.1">
    <property type="nucleotide sequence ID" value="NZ_JWIR02000070.1"/>
</dbReference>
<name>A0A0F5HQQ0_BACTR</name>
<feature type="transmembrane region" description="Helical" evidence="5">
    <location>
        <begin position="345"/>
        <end position="369"/>
    </location>
</feature>
<proteinExistence type="predicted"/>
<dbReference type="GO" id="GO:0005384">
    <property type="term" value="F:manganese ion transmembrane transporter activity"/>
    <property type="evidence" value="ECO:0007669"/>
    <property type="project" value="TreeGrafter"/>
</dbReference>
<keyword evidence="7" id="KW-1185">Reference proteome</keyword>
<dbReference type="GO" id="GO:0005886">
    <property type="term" value="C:plasma membrane"/>
    <property type="evidence" value="ECO:0007669"/>
    <property type="project" value="TreeGrafter"/>
</dbReference>
<dbReference type="AlphaFoldDB" id="A0A0F5HQQ0"/>
<dbReference type="Proteomes" id="UP000031563">
    <property type="component" value="Unassembled WGS sequence"/>
</dbReference>
<feature type="transmembrane region" description="Helical" evidence="5">
    <location>
        <begin position="282"/>
        <end position="310"/>
    </location>
</feature>
<reference evidence="6" key="1">
    <citation type="submission" date="2015-02" db="EMBL/GenBank/DDBJ databases">
        <title>Genome Assembly of Bacillaceae bacterium MTCC 8252.</title>
        <authorList>
            <person name="Verma A."/>
            <person name="Khatri I."/>
            <person name="Mual P."/>
            <person name="Subramanian S."/>
            <person name="Krishnamurthi S."/>
        </authorList>
    </citation>
    <scope>NUCLEOTIDE SEQUENCE [LARGE SCALE GENOMIC DNA]</scope>
    <source>
        <strain evidence="6">MTCC 8252</strain>
    </source>
</reference>
<evidence type="ECO:0000313" key="7">
    <source>
        <dbReference type="Proteomes" id="UP000031563"/>
    </source>
</evidence>
<feature type="transmembrane region" description="Helical" evidence="5">
    <location>
        <begin position="125"/>
        <end position="146"/>
    </location>
</feature>
<evidence type="ECO:0000256" key="1">
    <source>
        <dbReference type="ARBA" id="ARBA00004141"/>
    </source>
</evidence>
<dbReference type="InterPro" id="IPR001046">
    <property type="entry name" value="NRAMP_fam"/>
</dbReference>
<dbReference type="PANTHER" id="PTHR11706">
    <property type="entry name" value="SOLUTE CARRIER PROTEIN FAMILY 11 MEMBER"/>
    <property type="match status" value="1"/>
</dbReference>
<sequence>MEPSKVTEKQDKKAPAAPKLNWTLLMGAAFLMATSAVGPGFLTQTTVFTQTLAASFGFVILASIILDIFAQTNVWRIIAVSERRGQDIANMVFPGLGYVLAFLIVLGGLAFNIGNIAGAGLGLNALMGISPETGAVISGVIALLIFLVKEAGKAMDRFTQIAGFVMIGLMIYVAFSTAPPIGEAAVRTVAPEKIDILAIVTLVGGTVGGYITFAGGHRLLDAGVKGVDALPQVTRSSVIGILITSVMRIALFLAVLGVVSQGLQIDPDNPPASVFQLAAGNIGYKIFGIVMWSAAITSVVGAAYTSVSFIRTFSSRLEKNHKWITVAFIIISTISFVLIGKPVKVLVLVGALNALILPLALGTLLIAAYKKSIVGDYKHPLWLTVSGVFVVVIMALMGGYTIINSLPQLF</sequence>
<feature type="transmembrane region" description="Helical" evidence="5">
    <location>
        <begin position="196"/>
        <end position="216"/>
    </location>
</feature>
<feature type="transmembrane region" description="Helical" evidence="5">
    <location>
        <begin position="322"/>
        <end position="339"/>
    </location>
</feature>
<evidence type="ECO:0000256" key="4">
    <source>
        <dbReference type="ARBA" id="ARBA00023136"/>
    </source>
</evidence>
<evidence type="ECO:0000256" key="2">
    <source>
        <dbReference type="ARBA" id="ARBA00022692"/>
    </source>
</evidence>
<feature type="transmembrane region" description="Helical" evidence="5">
    <location>
        <begin position="158"/>
        <end position="176"/>
    </location>
</feature>
<comment type="caution">
    <text evidence="6">The sequence shown here is derived from an EMBL/GenBank/DDBJ whole genome shotgun (WGS) entry which is preliminary data.</text>
</comment>
<feature type="transmembrane region" description="Helical" evidence="5">
    <location>
        <begin position="20"/>
        <end position="42"/>
    </location>
</feature>
<accession>A0A0F5HQQ0</accession>
<feature type="transmembrane region" description="Helical" evidence="5">
    <location>
        <begin position="381"/>
        <end position="403"/>
    </location>
</feature>
<keyword evidence="4 5" id="KW-0472">Membrane</keyword>